<keyword evidence="3" id="KW-1185">Reference proteome</keyword>
<protein>
    <submittedName>
        <fullName evidence="2">Uncharacterized protein</fullName>
    </submittedName>
</protein>
<sequence length="58" mass="6082">MNIHKFLTATTVACPQARTSIPSTAGPLMRPLGRRVAGTGTAGFGVSWRRPPFDGGRG</sequence>
<organism evidence="2 3">
    <name type="scientific">Arthrobacter sunyaminii</name>
    <dbReference type="NCBI Taxonomy" id="2816859"/>
    <lineage>
        <taxon>Bacteria</taxon>
        <taxon>Bacillati</taxon>
        <taxon>Actinomycetota</taxon>
        <taxon>Actinomycetes</taxon>
        <taxon>Micrococcales</taxon>
        <taxon>Micrococcaceae</taxon>
        <taxon>Arthrobacter</taxon>
    </lineage>
</organism>
<proteinExistence type="predicted"/>
<dbReference type="EMBL" id="CP076456">
    <property type="protein sequence ID" value="QWQ36258.1"/>
    <property type="molecule type" value="Genomic_DNA"/>
</dbReference>
<evidence type="ECO:0000256" key="1">
    <source>
        <dbReference type="SAM" id="MobiDB-lite"/>
    </source>
</evidence>
<name>A0A975PF70_9MICC</name>
<accession>A0A975PF70</accession>
<evidence type="ECO:0000313" key="2">
    <source>
        <dbReference type="EMBL" id="QWQ36258.1"/>
    </source>
</evidence>
<feature type="region of interest" description="Disordered" evidence="1">
    <location>
        <begin position="39"/>
        <end position="58"/>
    </location>
</feature>
<dbReference type="KEGG" id="asun:KG104_17825"/>
<dbReference type="RefSeq" id="WP_181032192.1">
    <property type="nucleotide sequence ID" value="NZ_CP076456.1"/>
</dbReference>
<dbReference type="Proteomes" id="UP000680588">
    <property type="component" value="Chromosome"/>
</dbReference>
<reference evidence="2" key="1">
    <citation type="submission" date="2021-06" db="EMBL/GenBank/DDBJ databases">
        <title>Novel species in genus Arthrobacter.</title>
        <authorList>
            <person name="Zhang G."/>
        </authorList>
    </citation>
    <scope>NUCLEOTIDE SEQUENCE</scope>
    <source>
        <strain evidence="2">Zg-ZUI122</strain>
    </source>
</reference>
<evidence type="ECO:0000313" key="3">
    <source>
        <dbReference type="Proteomes" id="UP000680588"/>
    </source>
</evidence>
<dbReference type="AlphaFoldDB" id="A0A975PF70"/>
<gene>
    <name evidence="2" type="ORF">KG104_17825</name>
</gene>